<keyword evidence="5" id="KW-0408">Iron</keyword>
<dbReference type="InterPro" id="IPR034768">
    <property type="entry name" value="4FE4S_WBL"/>
</dbReference>
<comment type="similarity">
    <text evidence="2">Belongs to the WhiB family.</text>
</comment>
<dbReference type="GO" id="GO:0003677">
    <property type="term" value="F:DNA binding"/>
    <property type="evidence" value="ECO:0007669"/>
    <property type="project" value="UniProtKB-KW"/>
</dbReference>
<evidence type="ECO:0000256" key="2">
    <source>
        <dbReference type="ARBA" id="ARBA00006597"/>
    </source>
</evidence>
<keyword evidence="10" id="KW-0804">Transcription</keyword>
<keyword evidence="6" id="KW-0411">Iron-sulfur</keyword>
<dbReference type="Pfam" id="PF02467">
    <property type="entry name" value="Whib"/>
    <property type="match status" value="1"/>
</dbReference>
<dbReference type="GO" id="GO:0045892">
    <property type="term" value="P:negative regulation of DNA-templated transcription"/>
    <property type="evidence" value="ECO:0007669"/>
    <property type="project" value="TreeGrafter"/>
</dbReference>
<dbReference type="GO" id="GO:0047134">
    <property type="term" value="F:protein-disulfide reductase [NAD(P)H] activity"/>
    <property type="evidence" value="ECO:0007669"/>
    <property type="project" value="TreeGrafter"/>
</dbReference>
<evidence type="ECO:0000256" key="4">
    <source>
        <dbReference type="ARBA" id="ARBA00022723"/>
    </source>
</evidence>
<dbReference type="InterPro" id="IPR003482">
    <property type="entry name" value="Whib"/>
</dbReference>
<dbReference type="PROSITE" id="PS51674">
    <property type="entry name" value="4FE4S_WBL"/>
    <property type="match status" value="1"/>
</dbReference>
<dbReference type="PANTHER" id="PTHR38839">
    <property type="entry name" value="TRANSCRIPTIONAL REGULATOR WHID-RELATED"/>
    <property type="match status" value="1"/>
</dbReference>
<feature type="domain" description="4Fe-4S Wbl-type" evidence="11">
    <location>
        <begin position="8"/>
        <end position="71"/>
    </location>
</feature>
<proteinExistence type="inferred from homology"/>
<sequence length="79" mass="9202">MRWREHAACINAETSVFFPADAREPDAWNIARTYCAECPVVTHCLDSVMSIEVTDDRWGMFGGHTPHERKLLRRKRISR</sequence>
<protein>
    <submittedName>
        <fullName evidence="12">WhiB-like iron-sulfur binding domain containing protein</fullName>
    </submittedName>
</protein>
<organism evidence="12">
    <name type="scientific">uncultured Caudovirales phage</name>
    <dbReference type="NCBI Taxonomy" id="2100421"/>
    <lineage>
        <taxon>Viruses</taxon>
        <taxon>Duplodnaviria</taxon>
        <taxon>Heunggongvirae</taxon>
        <taxon>Uroviricota</taxon>
        <taxon>Caudoviricetes</taxon>
        <taxon>Peduoviridae</taxon>
        <taxon>Maltschvirus</taxon>
        <taxon>Maltschvirus maltsch</taxon>
    </lineage>
</organism>
<name>A0A6J5S6J9_9CAUD</name>
<dbReference type="GO" id="GO:0051539">
    <property type="term" value="F:4 iron, 4 sulfur cluster binding"/>
    <property type="evidence" value="ECO:0007669"/>
    <property type="project" value="UniProtKB-KW"/>
</dbReference>
<keyword evidence="3" id="KW-0004">4Fe-4S</keyword>
<evidence type="ECO:0000256" key="5">
    <source>
        <dbReference type="ARBA" id="ARBA00023004"/>
    </source>
</evidence>
<evidence type="ECO:0000313" key="12">
    <source>
        <dbReference type="EMBL" id="CAB4204119.1"/>
    </source>
</evidence>
<accession>A0A6J5S6J9</accession>
<comment type="cofactor">
    <cofactor evidence="1">
        <name>[4Fe-4S] cluster</name>
        <dbReference type="ChEBI" id="CHEBI:49883"/>
    </cofactor>
</comment>
<evidence type="ECO:0000256" key="9">
    <source>
        <dbReference type="ARBA" id="ARBA00023157"/>
    </source>
</evidence>
<evidence type="ECO:0000256" key="3">
    <source>
        <dbReference type="ARBA" id="ARBA00022485"/>
    </source>
</evidence>
<keyword evidence="7" id="KW-0805">Transcription regulation</keyword>
<gene>
    <name evidence="12" type="ORF">UFOVP1387_43</name>
</gene>
<dbReference type="GO" id="GO:0046872">
    <property type="term" value="F:metal ion binding"/>
    <property type="evidence" value="ECO:0007669"/>
    <property type="project" value="UniProtKB-KW"/>
</dbReference>
<dbReference type="EMBL" id="LR797337">
    <property type="protein sequence ID" value="CAB4204119.1"/>
    <property type="molecule type" value="Genomic_DNA"/>
</dbReference>
<evidence type="ECO:0000256" key="10">
    <source>
        <dbReference type="ARBA" id="ARBA00023163"/>
    </source>
</evidence>
<keyword evidence="8" id="KW-0238">DNA-binding</keyword>
<keyword evidence="9" id="KW-1015">Disulfide bond</keyword>
<evidence type="ECO:0000256" key="6">
    <source>
        <dbReference type="ARBA" id="ARBA00023014"/>
    </source>
</evidence>
<reference evidence="12" key="1">
    <citation type="submission" date="2020-05" db="EMBL/GenBank/DDBJ databases">
        <authorList>
            <person name="Chiriac C."/>
            <person name="Salcher M."/>
            <person name="Ghai R."/>
            <person name="Kavagutti S V."/>
        </authorList>
    </citation>
    <scope>NUCLEOTIDE SEQUENCE</scope>
</reference>
<evidence type="ECO:0000256" key="1">
    <source>
        <dbReference type="ARBA" id="ARBA00001966"/>
    </source>
</evidence>
<evidence type="ECO:0000259" key="11">
    <source>
        <dbReference type="PROSITE" id="PS51674"/>
    </source>
</evidence>
<evidence type="ECO:0000256" key="7">
    <source>
        <dbReference type="ARBA" id="ARBA00023015"/>
    </source>
</evidence>
<evidence type="ECO:0000256" key="8">
    <source>
        <dbReference type="ARBA" id="ARBA00023125"/>
    </source>
</evidence>
<keyword evidence="4" id="KW-0479">Metal-binding</keyword>